<dbReference type="EMBL" id="AY506529">
    <property type="protein sequence ID" value="AAR91164.1"/>
    <property type="molecule type" value="Genomic_DNA"/>
</dbReference>
<dbReference type="Proteomes" id="UP000007305">
    <property type="component" value="Mitochondrion"/>
</dbReference>
<proteinExistence type="predicted"/>
<gene>
    <name evidence="1" type="primary">orf105-f</name>
</gene>
<dbReference type="InParanoid" id="Q6R9E2"/>
<keyword evidence="1" id="KW-0496">Mitochondrion</keyword>
<keyword evidence="2" id="KW-1185">Reference proteome</keyword>
<protein>
    <submittedName>
        <fullName evidence="1">Uncharacterized protein orf105-f</fullName>
    </submittedName>
</protein>
<sequence>MRLLPFLTEMRRLRPADISSSQPSIEIEMAILRWYTHFYFYKPRKEPRTTTYFDYYRKREKGGQAVCGSRLDRQLFFLVQVRIEPIQIAILHQEKQIHGMGYTHS</sequence>
<dbReference type="GeneID" id="4056002"/>
<accession>Q6R9E2</accession>
<dbReference type="PaxDb" id="4577-GRMZM2G490971_P01"/>
<evidence type="ECO:0000313" key="1">
    <source>
        <dbReference type="EMBL" id="AAR91164.1"/>
    </source>
</evidence>
<dbReference type="AlphaFoldDB" id="Q6R9E2"/>
<geneLocation type="mitochondrion" evidence="1"/>
<reference evidence="1 2" key="1">
    <citation type="journal article" date="2004" name="Plant Physiol.">
        <title>Sequence and comparative analysis of the maize NB mitochondrial genome.</title>
        <authorList>
            <person name="Clifton S.W."/>
            <person name="Minx P."/>
            <person name="Fauron C.M.-R."/>
            <person name="Gibson M."/>
            <person name="Allen J.O."/>
            <person name="Sun H."/>
            <person name="Thompson M."/>
            <person name="Barbazuk W.B."/>
            <person name="Kanuganti S."/>
            <person name="Tayloe C."/>
            <person name="Meyer L."/>
            <person name="Wilson R.K."/>
            <person name="Newton K.J."/>
        </authorList>
    </citation>
    <scope>NUCLEOTIDE SEQUENCE</scope>
    <source>
        <strain evidence="2">cv. B37N</strain>
    </source>
</reference>
<evidence type="ECO:0000313" key="2">
    <source>
        <dbReference type="Proteomes" id="UP000007305"/>
    </source>
</evidence>
<dbReference type="HOGENOM" id="CLU_2240479_0_0_1"/>
<organism evidence="1 2">
    <name type="scientific">Zea mays</name>
    <name type="common">Maize</name>
    <dbReference type="NCBI Taxonomy" id="4577"/>
    <lineage>
        <taxon>Eukaryota</taxon>
        <taxon>Viridiplantae</taxon>
        <taxon>Streptophyta</taxon>
        <taxon>Embryophyta</taxon>
        <taxon>Tracheophyta</taxon>
        <taxon>Spermatophyta</taxon>
        <taxon>Magnoliopsida</taxon>
        <taxon>Liliopsida</taxon>
        <taxon>Poales</taxon>
        <taxon>Poaceae</taxon>
        <taxon>PACMAD clade</taxon>
        <taxon>Panicoideae</taxon>
        <taxon>Andropogonodae</taxon>
        <taxon>Andropogoneae</taxon>
        <taxon>Tripsacinae</taxon>
        <taxon>Zea</taxon>
    </lineage>
</organism>
<dbReference type="RefSeq" id="YP_588366.1">
    <property type="nucleotide sequence ID" value="NC_007982.1"/>
</dbReference>
<name>Q6R9E2_MAIZE</name>